<keyword evidence="5 6" id="KW-0472">Membrane</keyword>
<evidence type="ECO:0000313" key="9">
    <source>
        <dbReference type="Proteomes" id="UP000244649"/>
    </source>
</evidence>
<feature type="domain" description="EamA" evidence="7">
    <location>
        <begin position="161"/>
        <end position="295"/>
    </location>
</feature>
<dbReference type="Pfam" id="PF00892">
    <property type="entry name" value="EamA"/>
    <property type="match status" value="1"/>
</dbReference>
<dbReference type="PANTHER" id="PTHR32322">
    <property type="entry name" value="INNER MEMBRANE TRANSPORTER"/>
    <property type="match status" value="1"/>
</dbReference>
<keyword evidence="4 6" id="KW-1133">Transmembrane helix</keyword>
<comment type="subcellular location">
    <subcellularLocation>
        <location evidence="1">Membrane</location>
        <topology evidence="1">Multi-pass membrane protein</topology>
    </subcellularLocation>
</comment>
<feature type="transmembrane region" description="Helical" evidence="6">
    <location>
        <begin position="281"/>
        <end position="301"/>
    </location>
</feature>
<evidence type="ECO:0000256" key="3">
    <source>
        <dbReference type="ARBA" id="ARBA00022692"/>
    </source>
</evidence>
<dbReference type="InterPro" id="IPR037185">
    <property type="entry name" value="EmrE-like"/>
</dbReference>
<keyword evidence="3 6" id="KW-0812">Transmembrane</keyword>
<feature type="transmembrane region" description="Helical" evidence="6">
    <location>
        <begin position="50"/>
        <end position="67"/>
    </location>
</feature>
<evidence type="ECO:0000256" key="5">
    <source>
        <dbReference type="ARBA" id="ARBA00023136"/>
    </source>
</evidence>
<name>A0A2T7WN22_MICTE</name>
<dbReference type="RefSeq" id="WP_116537220.1">
    <property type="nucleotide sequence ID" value="NZ_QDFT01000012.1"/>
</dbReference>
<feature type="transmembrane region" description="Helical" evidence="6">
    <location>
        <begin position="187"/>
        <end position="206"/>
    </location>
</feature>
<feature type="transmembrane region" description="Helical" evidence="6">
    <location>
        <begin position="136"/>
        <end position="155"/>
    </location>
</feature>
<dbReference type="EMBL" id="QDFT01000012">
    <property type="protein sequence ID" value="PVE75964.1"/>
    <property type="molecule type" value="Genomic_DNA"/>
</dbReference>
<dbReference type="GO" id="GO:0016020">
    <property type="term" value="C:membrane"/>
    <property type="evidence" value="ECO:0007669"/>
    <property type="project" value="UniProtKB-SubCell"/>
</dbReference>
<feature type="transmembrane region" description="Helical" evidence="6">
    <location>
        <begin position="79"/>
        <end position="98"/>
    </location>
</feature>
<comment type="similarity">
    <text evidence="2">Belongs to the EamA transporter family.</text>
</comment>
<dbReference type="InterPro" id="IPR050638">
    <property type="entry name" value="AA-Vitamin_Transporters"/>
</dbReference>
<evidence type="ECO:0000256" key="2">
    <source>
        <dbReference type="ARBA" id="ARBA00007362"/>
    </source>
</evidence>
<evidence type="ECO:0000256" key="1">
    <source>
        <dbReference type="ARBA" id="ARBA00004141"/>
    </source>
</evidence>
<organism evidence="8 9">
    <name type="scientific">Microbacterium testaceum</name>
    <name type="common">Aureobacterium testaceum</name>
    <name type="synonym">Brevibacterium testaceum</name>
    <dbReference type="NCBI Taxonomy" id="2033"/>
    <lineage>
        <taxon>Bacteria</taxon>
        <taxon>Bacillati</taxon>
        <taxon>Actinomycetota</taxon>
        <taxon>Actinomycetes</taxon>
        <taxon>Micrococcales</taxon>
        <taxon>Microbacteriaceae</taxon>
        <taxon>Microbacterium</taxon>
    </lineage>
</organism>
<feature type="transmembrane region" description="Helical" evidence="6">
    <location>
        <begin position="104"/>
        <end position="124"/>
    </location>
</feature>
<comment type="caution">
    <text evidence="8">The sequence shown here is derived from an EMBL/GenBank/DDBJ whole genome shotgun (WGS) entry which is preliminary data.</text>
</comment>
<evidence type="ECO:0000259" key="7">
    <source>
        <dbReference type="Pfam" id="PF00892"/>
    </source>
</evidence>
<dbReference type="InterPro" id="IPR000620">
    <property type="entry name" value="EamA_dom"/>
</dbReference>
<reference evidence="8 9" key="1">
    <citation type="submission" date="2018-04" db="EMBL/GenBank/DDBJ databases">
        <authorList>
            <person name="Go L.Y."/>
            <person name="Mitchell J.A."/>
        </authorList>
    </citation>
    <scope>NUCLEOTIDE SEQUENCE [LARGE SCALE GENOMIC DNA]</scope>
    <source>
        <strain evidence="8 9">TPD7010</strain>
    </source>
</reference>
<feature type="transmembrane region" description="Helical" evidence="6">
    <location>
        <begin position="226"/>
        <end position="247"/>
    </location>
</feature>
<dbReference type="PANTHER" id="PTHR32322:SF2">
    <property type="entry name" value="EAMA DOMAIN-CONTAINING PROTEIN"/>
    <property type="match status" value="1"/>
</dbReference>
<protein>
    <submittedName>
        <fullName evidence="8">EamA family transporter</fullName>
    </submittedName>
</protein>
<feature type="transmembrane region" description="Helical" evidence="6">
    <location>
        <begin position="254"/>
        <end position="275"/>
    </location>
</feature>
<evidence type="ECO:0000256" key="6">
    <source>
        <dbReference type="SAM" id="Phobius"/>
    </source>
</evidence>
<proteinExistence type="inferred from homology"/>
<dbReference type="SUPFAM" id="SSF103481">
    <property type="entry name" value="Multidrug resistance efflux transporter EmrE"/>
    <property type="match status" value="2"/>
</dbReference>
<dbReference type="AlphaFoldDB" id="A0A2T7WN22"/>
<evidence type="ECO:0000256" key="4">
    <source>
        <dbReference type="ARBA" id="ARBA00022989"/>
    </source>
</evidence>
<feature type="transmembrane region" description="Helical" evidence="6">
    <location>
        <begin position="161"/>
        <end position="180"/>
    </location>
</feature>
<accession>A0A2T7WN22</accession>
<evidence type="ECO:0000313" key="8">
    <source>
        <dbReference type="EMBL" id="PVE75964.1"/>
    </source>
</evidence>
<gene>
    <name evidence="8" type="ORF">DC432_06785</name>
</gene>
<dbReference type="Proteomes" id="UP000244649">
    <property type="component" value="Unassembled WGS sequence"/>
</dbReference>
<sequence>MTVFPLPRTVAPARGALTGVAALAAVICLWSSFALTTRALESTGMTMADAAIVRFGVPALLLIPWMPRTLRRLRGERRGVLALVLLAGLPHFLLFAGGAHLTSAALTGLLVPGTVPLFVTLLLLARHRRAPSRRRLTALGLIVAGVAASAVLTGGPGGPGGIAVLLAAGFVWAAYTLGLARTGLDPVGVIAIVALSSLIAALVLAATGAMPSHLFTGGIDPGAWGAYALVQGVGTGLLSTACYVVAVKHLGSSIPAAAGALSPVLTALLAVPLLAEPLTPGLAVALALIATGVAAFALAPAGATQAARNKGIPASDPPPAPNIR</sequence>